<dbReference type="AlphaFoldDB" id="A0A2P2N709"/>
<protein>
    <submittedName>
        <fullName evidence="1">Uncharacterized protein</fullName>
    </submittedName>
</protein>
<proteinExistence type="predicted"/>
<evidence type="ECO:0000313" key="1">
    <source>
        <dbReference type="EMBL" id="MBX38281.1"/>
    </source>
</evidence>
<accession>A0A2P2N709</accession>
<reference evidence="1" key="1">
    <citation type="submission" date="2018-02" db="EMBL/GenBank/DDBJ databases">
        <title>Rhizophora mucronata_Transcriptome.</title>
        <authorList>
            <person name="Meera S.P."/>
            <person name="Sreeshan A."/>
            <person name="Augustine A."/>
        </authorList>
    </citation>
    <scope>NUCLEOTIDE SEQUENCE</scope>
    <source>
        <tissue evidence="1">Leaf</tissue>
    </source>
</reference>
<sequence>MLFLRAMVAWFHGSNHVYTV</sequence>
<dbReference type="EMBL" id="GGEC01057797">
    <property type="protein sequence ID" value="MBX38281.1"/>
    <property type="molecule type" value="Transcribed_RNA"/>
</dbReference>
<name>A0A2P2N709_RHIMU</name>
<organism evidence="1">
    <name type="scientific">Rhizophora mucronata</name>
    <name type="common">Asiatic mangrove</name>
    <dbReference type="NCBI Taxonomy" id="61149"/>
    <lineage>
        <taxon>Eukaryota</taxon>
        <taxon>Viridiplantae</taxon>
        <taxon>Streptophyta</taxon>
        <taxon>Embryophyta</taxon>
        <taxon>Tracheophyta</taxon>
        <taxon>Spermatophyta</taxon>
        <taxon>Magnoliopsida</taxon>
        <taxon>eudicotyledons</taxon>
        <taxon>Gunneridae</taxon>
        <taxon>Pentapetalae</taxon>
        <taxon>rosids</taxon>
        <taxon>fabids</taxon>
        <taxon>Malpighiales</taxon>
        <taxon>Rhizophoraceae</taxon>
        <taxon>Rhizophora</taxon>
    </lineage>
</organism>